<dbReference type="InterPro" id="IPR002509">
    <property type="entry name" value="NODB_dom"/>
</dbReference>
<dbReference type="RefSeq" id="WP_010654504.1">
    <property type="nucleotide sequence ID" value="NZ_UGGT01000001.1"/>
</dbReference>
<dbReference type="STRING" id="1094715.GCA_000236165_02327"/>
<gene>
    <name evidence="5" type="ORF">NCTC11370_02483</name>
</gene>
<dbReference type="SUPFAM" id="SSF88713">
    <property type="entry name" value="Glycoside hydrolase/deacetylase"/>
    <property type="match status" value="1"/>
</dbReference>
<proteinExistence type="predicted"/>
<dbReference type="GO" id="GO:0016020">
    <property type="term" value="C:membrane"/>
    <property type="evidence" value="ECO:0007669"/>
    <property type="project" value="TreeGrafter"/>
</dbReference>
<feature type="signal peptide" evidence="3">
    <location>
        <begin position="1"/>
        <end position="26"/>
    </location>
</feature>
<dbReference type="GO" id="GO:0046872">
    <property type="term" value="F:metal ion binding"/>
    <property type="evidence" value="ECO:0007669"/>
    <property type="project" value="UniProtKB-KW"/>
</dbReference>
<dbReference type="PANTHER" id="PTHR10587">
    <property type="entry name" value="GLYCOSYL TRANSFERASE-RELATED"/>
    <property type="match status" value="1"/>
</dbReference>
<dbReference type="Pfam" id="PF01522">
    <property type="entry name" value="Polysacc_deac_1"/>
    <property type="match status" value="1"/>
</dbReference>
<dbReference type="GO" id="GO:0016810">
    <property type="term" value="F:hydrolase activity, acting on carbon-nitrogen (but not peptide) bonds"/>
    <property type="evidence" value="ECO:0007669"/>
    <property type="project" value="InterPro"/>
</dbReference>
<dbReference type="EMBL" id="UGGT01000001">
    <property type="protein sequence ID" value="STO22396.1"/>
    <property type="molecule type" value="Genomic_DNA"/>
</dbReference>
<evidence type="ECO:0000313" key="6">
    <source>
        <dbReference type="Proteomes" id="UP000254554"/>
    </source>
</evidence>
<feature type="domain" description="NodB homology" evidence="4">
    <location>
        <begin position="66"/>
        <end position="282"/>
    </location>
</feature>
<dbReference type="AlphaFoldDB" id="A0A377GC63"/>
<dbReference type="PANTHER" id="PTHR10587:SF133">
    <property type="entry name" value="CHITIN DEACETYLASE 1-RELATED"/>
    <property type="match status" value="1"/>
</dbReference>
<evidence type="ECO:0000256" key="3">
    <source>
        <dbReference type="SAM" id="SignalP"/>
    </source>
</evidence>
<dbReference type="CDD" id="cd10960">
    <property type="entry name" value="CE4_NodB_like_1"/>
    <property type="match status" value="1"/>
</dbReference>
<keyword evidence="1" id="KW-0479">Metal-binding</keyword>
<reference evidence="5 6" key="1">
    <citation type="submission" date="2018-06" db="EMBL/GenBank/DDBJ databases">
        <authorList>
            <consortium name="Pathogen Informatics"/>
            <person name="Doyle S."/>
        </authorList>
    </citation>
    <scope>NUCLEOTIDE SEQUENCE [LARGE SCALE GENOMIC DNA]</scope>
    <source>
        <strain evidence="5 6">NCTC11370</strain>
    </source>
</reference>
<dbReference type="GO" id="GO:0005975">
    <property type="term" value="P:carbohydrate metabolic process"/>
    <property type="evidence" value="ECO:0007669"/>
    <property type="project" value="InterPro"/>
</dbReference>
<keyword evidence="2" id="KW-0378">Hydrolase</keyword>
<name>A0A377GC63_9GAMM</name>
<accession>A0A377GC63</accession>
<sequence length="326" mass="37960">MKIKNIIKKIPSMLMLLMACSNLSFSLNPNEIAINANNSTLDSENKLQAPEPPELPPKQTPVALKKTVSITIDDLPFVGEYRNFHLNMMINTMTKEQVPATGFIIAREVRKDNWEILRKFRDAGFGLGNHTLSHANLNKMNTEEYIQEIKGADRILHPVLTEPKYFRYPYLAMSSGQKKEDILCYLAKKNYHVAPITVDSKDFVFNQRLLSVPELNRRAYLEELKPFYLDFIWQQTLRAEEHNQFHRNPQQAQILLIHANLLNAYVLPDIINLYKEKGYEFINLEEALKTFKYPIQCSRHAILAHNKKMPLQQKTKNDVETFVEWD</sequence>
<evidence type="ECO:0000259" key="4">
    <source>
        <dbReference type="PROSITE" id="PS51677"/>
    </source>
</evidence>
<organism evidence="5 6">
    <name type="scientific">Fluoribacter dumoffii</name>
    <dbReference type="NCBI Taxonomy" id="463"/>
    <lineage>
        <taxon>Bacteria</taxon>
        <taxon>Pseudomonadati</taxon>
        <taxon>Pseudomonadota</taxon>
        <taxon>Gammaproteobacteria</taxon>
        <taxon>Legionellales</taxon>
        <taxon>Legionellaceae</taxon>
        <taxon>Fluoribacter</taxon>
    </lineage>
</organism>
<dbReference type="Gene3D" id="3.20.20.370">
    <property type="entry name" value="Glycoside hydrolase/deacetylase"/>
    <property type="match status" value="1"/>
</dbReference>
<feature type="chain" id="PRO_5017045611" evidence="3">
    <location>
        <begin position="27"/>
        <end position="326"/>
    </location>
</feature>
<dbReference type="PROSITE" id="PS51257">
    <property type="entry name" value="PROKAR_LIPOPROTEIN"/>
    <property type="match status" value="1"/>
</dbReference>
<evidence type="ECO:0000256" key="1">
    <source>
        <dbReference type="ARBA" id="ARBA00022723"/>
    </source>
</evidence>
<dbReference type="OrthoDB" id="115239at2"/>
<dbReference type="InterPro" id="IPR011330">
    <property type="entry name" value="Glyco_hydro/deAcase_b/a-brl"/>
</dbReference>
<dbReference type="GeneID" id="93293249"/>
<keyword evidence="6" id="KW-1185">Reference proteome</keyword>
<evidence type="ECO:0000313" key="5">
    <source>
        <dbReference type="EMBL" id="STO22396.1"/>
    </source>
</evidence>
<dbReference type="PROSITE" id="PS51677">
    <property type="entry name" value="NODB"/>
    <property type="match status" value="1"/>
</dbReference>
<dbReference type="InterPro" id="IPR050248">
    <property type="entry name" value="Polysacc_deacetylase_ArnD"/>
</dbReference>
<keyword evidence="3" id="KW-0732">Signal</keyword>
<dbReference type="Proteomes" id="UP000254554">
    <property type="component" value="Unassembled WGS sequence"/>
</dbReference>
<protein>
    <submittedName>
        <fullName evidence="5">Polysaccharide deacetylase family sporulation protein PdaB</fullName>
    </submittedName>
</protein>
<evidence type="ECO:0000256" key="2">
    <source>
        <dbReference type="ARBA" id="ARBA00022801"/>
    </source>
</evidence>